<proteinExistence type="predicted"/>
<feature type="non-terminal residue" evidence="1">
    <location>
        <position position="1"/>
    </location>
</feature>
<protein>
    <submittedName>
        <fullName evidence="1">Uncharacterized protein</fullName>
    </submittedName>
</protein>
<accession>A0A8K0CPE6</accession>
<dbReference type="Proteomes" id="UP000801492">
    <property type="component" value="Unassembled WGS sequence"/>
</dbReference>
<dbReference type="AlphaFoldDB" id="A0A8K0CPE6"/>
<evidence type="ECO:0000313" key="1">
    <source>
        <dbReference type="EMBL" id="KAF2891159.1"/>
    </source>
</evidence>
<sequence length="148" mass="16749">TWQRSKVDQIQLVCLIYERDVKQYGFSEILKPFLNDVKKLENGVDINLGQEIIHLKGSIIAVLADNLGSHEIGANNTNMFDKYEKRTKASYCRDVNETINKKQACRGVKANSYLNSLQHYHICDSGLPPCIAHDWLEGVLQSDLSLAL</sequence>
<gene>
    <name evidence="1" type="ORF">ILUMI_15014</name>
</gene>
<comment type="caution">
    <text evidence="1">The sequence shown here is derived from an EMBL/GenBank/DDBJ whole genome shotgun (WGS) entry which is preliminary data.</text>
</comment>
<reference evidence="1" key="1">
    <citation type="submission" date="2019-08" db="EMBL/GenBank/DDBJ databases">
        <title>The genome of the North American firefly Photinus pyralis.</title>
        <authorList>
            <consortium name="Photinus pyralis genome working group"/>
            <person name="Fallon T.R."/>
            <person name="Sander Lower S.E."/>
            <person name="Weng J.-K."/>
        </authorList>
    </citation>
    <scope>NUCLEOTIDE SEQUENCE</scope>
    <source>
        <strain evidence="1">TRF0915ILg1</strain>
        <tissue evidence="1">Whole body</tissue>
    </source>
</reference>
<keyword evidence="2" id="KW-1185">Reference proteome</keyword>
<dbReference type="EMBL" id="VTPC01037522">
    <property type="protein sequence ID" value="KAF2891159.1"/>
    <property type="molecule type" value="Genomic_DNA"/>
</dbReference>
<evidence type="ECO:0000313" key="2">
    <source>
        <dbReference type="Proteomes" id="UP000801492"/>
    </source>
</evidence>
<dbReference type="OrthoDB" id="8190411at2759"/>
<name>A0A8K0CPE6_IGNLU</name>
<organism evidence="1 2">
    <name type="scientific">Ignelater luminosus</name>
    <name type="common">Cucubano</name>
    <name type="synonym">Pyrophorus luminosus</name>
    <dbReference type="NCBI Taxonomy" id="2038154"/>
    <lineage>
        <taxon>Eukaryota</taxon>
        <taxon>Metazoa</taxon>
        <taxon>Ecdysozoa</taxon>
        <taxon>Arthropoda</taxon>
        <taxon>Hexapoda</taxon>
        <taxon>Insecta</taxon>
        <taxon>Pterygota</taxon>
        <taxon>Neoptera</taxon>
        <taxon>Endopterygota</taxon>
        <taxon>Coleoptera</taxon>
        <taxon>Polyphaga</taxon>
        <taxon>Elateriformia</taxon>
        <taxon>Elateroidea</taxon>
        <taxon>Elateridae</taxon>
        <taxon>Agrypninae</taxon>
        <taxon>Pyrophorini</taxon>
        <taxon>Ignelater</taxon>
    </lineage>
</organism>